<dbReference type="Gene3D" id="3.40.630.30">
    <property type="match status" value="1"/>
</dbReference>
<evidence type="ECO:0000313" key="2">
    <source>
        <dbReference type="EMBL" id="KAK8043215.1"/>
    </source>
</evidence>
<feature type="region of interest" description="Disordered" evidence="1">
    <location>
        <begin position="1"/>
        <end position="34"/>
    </location>
</feature>
<dbReference type="RefSeq" id="XP_066710068.1">
    <property type="nucleotide sequence ID" value="XM_066865107.1"/>
</dbReference>
<comment type="caution">
    <text evidence="2">The sequence shown here is derived from an EMBL/GenBank/DDBJ whole genome shotgun (WGS) entry which is preliminary data.</text>
</comment>
<dbReference type="Proteomes" id="UP001480595">
    <property type="component" value="Unassembled WGS sequence"/>
</dbReference>
<organism evidence="2 3">
    <name type="scientific">Apiospora phragmitis</name>
    <dbReference type="NCBI Taxonomy" id="2905665"/>
    <lineage>
        <taxon>Eukaryota</taxon>
        <taxon>Fungi</taxon>
        <taxon>Dikarya</taxon>
        <taxon>Ascomycota</taxon>
        <taxon>Pezizomycotina</taxon>
        <taxon>Sordariomycetes</taxon>
        <taxon>Xylariomycetidae</taxon>
        <taxon>Amphisphaeriales</taxon>
        <taxon>Apiosporaceae</taxon>
        <taxon>Apiospora</taxon>
    </lineage>
</organism>
<reference evidence="2 3" key="1">
    <citation type="submission" date="2023-01" db="EMBL/GenBank/DDBJ databases">
        <title>Analysis of 21 Apiospora genomes using comparative genomics revels a genus with tremendous synthesis potential of carbohydrate active enzymes and secondary metabolites.</title>
        <authorList>
            <person name="Sorensen T."/>
        </authorList>
    </citation>
    <scope>NUCLEOTIDE SEQUENCE [LARGE SCALE GENOMIC DNA]</scope>
    <source>
        <strain evidence="2 3">CBS 135458</strain>
    </source>
</reference>
<name>A0ABR1T9C8_9PEZI</name>
<keyword evidence="3" id="KW-1185">Reference proteome</keyword>
<protein>
    <submittedName>
        <fullName evidence="2">Uncharacterized protein</fullName>
    </submittedName>
</protein>
<sequence length="91" mass="10004">MPAIMDDPESPTIHRVSGALPYRDPSNPTLPPDVRPRQVAQTLLKYLSDQLAKEIEGGDTYPMIDPMPENTLVERNAVDYSKGREGAALAN</sequence>
<proteinExistence type="predicted"/>
<dbReference type="EMBL" id="JAQQWL010000013">
    <property type="protein sequence ID" value="KAK8043215.1"/>
    <property type="molecule type" value="Genomic_DNA"/>
</dbReference>
<evidence type="ECO:0000313" key="3">
    <source>
        <dbReference type="Proteomes" id="UP001480595"/>
    </source>
</evidence>
<dbReference type="GeneID" id="92098170"/>
<accession>A0ABR1T9C8</accession>
<gene>
    <name evidence="2" type="ORF">PG994_013698</name>
</gene>
<evidence type="ECO:0000256" key="1">
    <source>
        <dbReference type="SAM" id="MobiDB-lite"/>
    </source>
</evidence>